<protein>
    <submittedName>
        <fullName evidence="3">Bug family tripartite tricarboxylate transporter substrate binding protein</fullName>
    </submittedName>
</protein>
<gene>
    <name evidence="3" type="ORF">ACG0Z6_06635</name>
</gene>
<dbReference type="EMBL" id="JBIGHZ010000002">
    <property type="protein sequence ID" value="MFG6447922.1"/>
    <property type="molecule type" value="Genomic_DNA"/>
</dbReference>
<feature type="chain" id="PRO_5046283626" evidence="2">
    <location>
        <begin position="25"/>
        <end position="331"/>
    </location>
</feature>
<dbReference type="InterPro" id="IPR042100">
    <property type="entry name" value="Bug_dom1"/>
</dbReference>
<evidence type="ECO:0000313" key="4">
    <source>
        <dbReference type="Proteomes" id="UP001606099"/>
    </source>
</evidence>
<name>A0ABW7FUB7_9BURK</name>
<comment type="similarity">
    <text evidence="1">Belongs to the UPF0065 (bug) family.</text>
</comment>
<proteinExistence type="inferred from homology"/>
<dbReference type="Proteomes" id="UP001606099">
    <property type="component" value="Unassembled WGS sequence"/>
</dbReference>
<feature type="signal peptide" evidence="2">
    <location>
        <begin position="1"/>
        <end position="24"/>
    </location>
</feature>
<reference evidence="3 4" key="1">
    <citation type="submission" date="2024-08" db="EMBL/GenBank/DDBJ databases">
        <authorList>
            <person name="Lu H."/>
        </authorList>
    </citation>
    <scope>NUCLEOTIDE SEQUENCE [LARGE SCALE GENOMIC DNA]</scope>
    <source>
        <strain evidence="3 4">BYS180W</strain>
    </source>
</reference>
<accession>A0ABW7FUB7</accession>
<dbReference type="PIRSF" id="PIRSF017082">
    <property type="entry name" value="YflP"/>
    <property type="match status" value="1"/>
</dbReference>
<evidence type="ECO:0000256" key="2">
    <source>
        <dbReference type="SAM" id="SignalP"/>
    </source>
</evidence>
<dbReference type="InterPro" id="IPR005064">
    <property type="entry name" value="BUG"/>
</dbReference>
<dbReference type="Gene3D" id="3.40.190.10">
    <property type="entry name" value="Periplasmic binding protein-like II"/>
    <property type="match status" value="1"/>
</dbReference>
<dbReference type="PANTHER" id="PTHR42928:SF3">
    <property type="entry name" value="UPF0065 PROTEIN YFLP"/>
    <property type="match status" value="1"/>
</dbReference>
<dbReference type="PANTHER" id="PTHR42928">
    <property type="entry name" value="TRICARBOXYLATE-BINDING PROTEIN"/>
    <property type="match status" value="1"/>
</dbReference>
<sequence>MKRRQWSQWAVCASLAPWALSAQANNLNRSQAAPAASAPERFTIYIPGSSGGGWDQTGRALGAALQAQGLVGEVAYVNKGGKGGLPGLAEFVQRHDRDPHAIFVGGMVMLGAIAVQRPAIALNRVQPLARLTTEHLMLATTPKSGFKDVAALAAAMKQDLSSVVFTGGSAGGIDHMMIAMVARQLRLDLSKLNYLPTGGGGEALELLLAGKAQVVVSGVGELQRAVATRQVLPLALSSRRGTGGVPSLTDRGIHTELANWRGVFCGGGLTPTQNDRLIGMLRQATDSQAWRRQVRDNRWQSAQSFGPDFAELLLVEQAIANAVTHMLRLQA</sequence>
<comment type="caution">
    <text evidence="3">The sequence shown here is derived from an EMBL/GenBank/DDBJ whole genome shotgun (WGS) entry which is preliminary data.</text>
</comment>
<keyword evidence="2" id="KW-0732">Signal</keyword>
<organism evidence="3 4">
    <name type="scientific">Roseateles rivi</name>
    <dbReference type="NCBI Taxonomy" id="3299028"/>
    <lineage>
        <taxon>Bacteria</taxon>
        <taxon>Pseudomonadati</taxon>
        <taxon>Pseudomonadota</taxon>
        <taxon>Betaproteobacteria</taxon>
        <taxon>Burkholderiales</taxon>
        <taxon>Sphaerotilaceae</taxon>
        <taxon>Roseateles</taxon>
    </lineage>
</organism>
<keyword evidence="4" id="KW-1185">Reference proteome</keyword>
<evidence type="ECO:0000256" key="1">
    <source>
        <dbReference type="ARBA" id="ARBA00006987"/>
    </source>
</evidence>
<dbReference type="RefSeq" id="WP_394459725.1">
    <property type="nucleotide sequence ID" value="NZ_JBIGHZ010000002.1"/>
</dbReference>
<dbReference type="Gene3D" id="3.40.190.150">
    <property type="entry name" value="Bordetella uptake gene, domain 1"/>
    <property type="match status" value="1"/>
</dbReference>
<evidence type="ECO:0000313" key="3">
    <source>
        <dbReference type="EMBL" id="MFG6447922.1"/>
    </source>
</evidence>